<dbReference type="EMBL" id="AQQR01000001">
    <property type="protein sequence ID" value="OWU77278.1"/>
    <property type="molecule type" value="Genomic_DNA"/>
</dbReference>
<sequence length="718" mass="74102">MADFVTGFSRSPFLVQRPAGSRNSAFSAYAVNGVAPRLVSDFAAGLYLDQGGVSDVATLFGGCDRSGPATQYDSDGRLVWAPHNLAVNSGSPAAQDIAVEPGARYTVGCSGNGTVTLSGAGTGSAIAGAPVSIVAASATLSLAVTGAVAQMWCHRSDLGGMAPVPKGVRPAAGLESCLPTGGAPRYMMRSAAYLPAPGIFWIGDSFLNGDLLPIETMALVEPNGLIPHETDGVGGSNLQQQATRFAGADPAMYERTLVIMDGGLTDSAAQAMAAIDDMVGRLGHDRWIYVQPAPFSAPDAGMLQTWADIRDHVGEAHYVPTWEGALALSDGSPEDEARVADGLWPLSLTESETDFHANAAGRSYLAAQIHAKLLARGDIGNPAARVRAGLQVEPATSNLLEQTAFASATPPGWTVFVGSGTRSLTELYGAPAIRFTCAGQRDALYQPFTLAPNTTYTASARVSVLADTLGPVMGIYNLSDATAAGGSLSATLADRDAQGYVTITFTTGTDIYGDLRFGVGLDAGRTGDVVISEVQLEPGSRRTSHVPSLAGPAVRAADPVPTIPAARLPSAGGMPDAICFAIRGRMSYRDTGNALEVRPLTWQGNSDNFIHYYLRTDGASTGQPQMRHKGQGVTQDVTGPTGAYAPGEEVAFSLGSRLSAEGINAAIDGVALGGAASVAMPDLAASNLQLGQTFTGYISCFAMWDTDIGDAGLEEATG</sequence>
<dbReference type="Gene3D" id="2.60.120.260">
    <property type="entry name" value="Galactose-binding domain-like"/>
    <property type="match status" value="1"/>
</dbReference>
<dbReference type="OrthoDB" id="7870204at2"/>
<dbReference type="AlphaFoldDB" id="A0A225NVB5"/>
<gene>
    <name evidence="1" type="ORF">ATO3_00630</name>
</gene>
<name>A0A225NVB5_9RHOB</name>
<proteinExistence type="predicted"/>
<accession>A0A225NVB5</accession>
<protein>
    <submittedName>
        <fullName evidence="1">Uncharacterized protein</fullName>
    </submittedName>
</protein>
<organism evidence="1 2">
    <name type="scientific">Marinibacterium profundimaris</name>
    <dbReference type="NCBI Taxonomy" id="1679460"/>
    <lineage>
        <taxon>Bacteria</taxon>
        <taxon>Pseudomonadati</taxon>
        <taxon>Pseudomonadota</taxon>
        <taxon>Alphaproteobacteria</taxon>
        <taxon>Rhodobacterales</taxon>
        <taxon>Paracoccaceae</taxon>
        <taxon>Marinibacterium</taxon>
    </lineage>
</organism>
<evidence type="ECO:0000313" key="2">
    <source>
        <dbReference type="Proteomes" id="UP000215377"/>
    </source>
</evidence>
<dbReference type="Proteomes" id="UP000215377">
    <property type="component" value="Unassembled WGS sequence"/>
</dbReference>
<evidence type="ECO:0000313" key="1">
    <source>
        <dbReference type="EMBL" id="OWU77278.1"/>
    </source>
</evidence>
<keyword evidence="2" id="KW-1185">Reference proteome</keyword>
<dbReference type="RefSeq" id="WP_088647870.1">
    <property type="nucleotide sequence ID" value="NZ_AQQR01000001.1"/>
</dbReference>
<comment type="caution">
    <text evidence="1">The sequence shown here is derived from an EMBL/GenBank/DDBJ whole genome shotgun (WGS) entry which is preliminary data.</text>
</comment>
<reference evidence="1 2" key="1">
    <citation type="submission" date="2013-04" db="EMBL/GenBank/DDBJ databases">
        <title>Oceanicola sp. 22II1-22F33 Genome Sequencing.</title>
        <authorList>
            <person name="Lai Q."/>
            <person name="Li G."/>
            <person name="Shao Z."/>
        </authorList>
    </citation>
    <scope>NUCLEOTIDE SEQUENCE [LARGE SCALE GENOMIC DNA]</scope>
    <source>
        <strain evidence="1 2">22II1-22F33</strain>
    </source>
</reference>